<evidence type="ECO:0000256" key="1">
    <source>
        <dbReference type="SAM" id="MobiDB-lite"/>
    </source>
</evidence>
<reference evidence="2" key="1">
    <citation type="submission" date="2024-05" db="EMBL/GenBank/DDBJ databases">
        <authorList>
            <person name="Kim S."/>
            <person name="Heo J."/>
            <person name="Choi H."/>
            <person name="Choi Y."/>
            <person name="Kwon S.-W."/>
            <person name="Kim Y."/>
        </authorList>
    </citation>
    <scope>NUCLEOTIDE SEQUENCE</scope>
    <source>
        <strain evidence="2">KACC 23699</strain>
    </source>
</reference>
<feature type="compositionally biased region" description="Basic and acidic residues" evidence="1">
    <location>
        <begin position="157"/>
        <end position="170"/>
    </location>
</feature>
<evidence type="ECO:0000313" key="2">
    <source>
        <dbReference type="EMBL" id="XBO45573.1"/>
    </source>
</evidence>
<dbReference type="InterPro" id="IPR007809">
    <property type="entry name" value="FlgN-like"/>
</dbReference>
<dbReference type="Pfam" id="PF05130">
    <property type="entry name" value="FlgN"/>
    <property type="match status" value="1"/>
</dbReference>
<accession>A0AAU7JZE1</accession>
<dbReference type="RefSeq" id="WP_406833075.1">
    <property type="nucleotide sequence ID" value="NZ_CP157483.1"/>
</dbReference>
<feature type="region of interest" description="Disordered" evidence="1">
    <location>
        <begin position="145"/>
        <end position="170"/>
    </location>
</feature>
<dbReference type="EMBL" id="CP157483">
    <property type="protein sequence ID" value="XBO45573.1"/>
    <property type="molecule type" value="Genomic_DNA"/>
</dbReference>
<dbReference type="AlphaFoldDB" id="A0AAU7JZE1"/>
<dbReference type="GO" id="GO:0044780">
    <property type="term" value="P:bacterial-type flagellum assembly"/>
    <property type="evidence" value="ECO:0007669"/>
    <property type="project" value="InterPro"/>
</dbReference>
<gene>
    <name evidence="2" type="primary">flgN</name>
    <name evidence="2" type="ORF">ABEG17_09655</name>
</gene>
<feature type="compositionally biased region" description="Polar residues" evidence="1">
    <location>
        <begin position="145"/>
        <end position="155"/>
    </location>
</feature>
<sequence length="170" mass="18458">MKVDNDMAALACAELSESLWRVRDLLELLAYRVEVQRALVETGRASWVARSTREVDQLLQEIRTAELMRAIETAPAAQALLLTDDASLGEIAAAAPAPWDHVIGEHRHALLEATSELTQAALANRDLLASGARAVEDVLAQFSGPHTSSTYSASGTPEHDPTRRLFDQSS</sequence>
<organism evidence="2">
    <name type="scientific">Pedococcus sp. KACC 23699</name>
    <dbReference type="NCBI Taxonomy" id="3149228"/>
    <lineage>
        <taxon>Bacteria</taxon>
        <taxon>Bacillati</taxon>
        <taxon>Actinomycetota</taxon>
        <taxon>Actinomycetes</taxon>
        <taxon>Micrococcales</taxon>
        <taxon>Intrasporangiaceae</taxon>
        <taxon>Pedococcus</taxon>
    </lineage>
</organism>
<keyword evidence="2" id="KW-0969">Cilium</keyword>
<keyword evidence="2" id="KW-0282">Flagellum</keyword>
<name>A0AAU7JZE1_9MICO</name>
<protein>
    <submittedName>
        <fullName evidence="2">Flagellar export chaperone FlgN</fullName>
    </submittedName>
</protein>
<proteinExistence type="predicted"/>
<keyword evidence="2" id="KW-0966">Cell projection</keyword>